<feature type="region of interest" description="Disordered" evidence="1">
    <location>
        <begin position="203"/>
        <end position="222"/>
    </location>
</feature>
<evidence type="ECO:0000313" key="2">
    <source>
        <dbReference type="EMBL" id="KAK6765965.1"/>
    </source>
</evidence>
<name>A0ABR1ETJ0_NECAM</name>
<organism evidence="2 3">
    <name type="scientific">Necator americanus</name>
    <name type="common">Human hookworm</name>
    <dbReference type="NCBI Taxonomy" id="51031"/>
    <lineage>
        <taxon>Eukaryota</taxon>
        <taxon>Metazoa</taxon>
        <taxon>Ecdysozoa</taxon>
        <taxon>Nematoda</taxon>
        <taxon>Chromadorea</taxon>
        <taxon>Rhabditida</taxon>
        <taxon>Rhabditina</taxon>
        <taxon>Rhabditomorpha</taxon>
        <taxon>Strongyloidea</taxon>
        <taxon>Ancylostomatidae</taxon>
        <taxon>Bunostominae</taxon>
        <taxon>Necator</taxon>
    </lineage>
</organism>
<dbReference type="Proteomes" id="UP001303046">
    <property type="component" value="Unassembled WGS sequence"/>
</dbReference>
<protein>
    <submittedName>
        <fullName evidence="2">Uncharacterized protein</fullName>
    </submittedName>
</protein>
<feature type="region of interest" description="Disordered" evidence="1">
    <location>
        <begin position="1"/>
        <end position="20"/>
    </location>
</feature>
<accession>A0ABR1ETJ0</accession>
<reference evidence="2 3" key="1">
    <citation type="submission" date="2023-08" db="EMBL/GenBank/DDBJ databases">
        <title>A Necator americanus chromosomal reference genome.</title>
        <authorList>
            <person name="Ilik V."/>
            <person name="Petrzelkova K.J."/>
            <person name="Pardy F."/>
            <person name="Fuh T."/>
            <person name="Niatou-Singa F.S."/>
            <person name="Gouil Q."/>
            <person name="Baker L."/>
            <person name="Ritchie M.E."/>
            <person name="Jex A.R."/>
            <person name="Gazzola D."/>
            <person name="Li H."/>
            <person name="Toshio Fujiwara R."/>
            <person name="Zhan B."/>
            <person name="Aroian R.V."/>
            <person name="Pafco B."/>
            <person name="Schwarz E.M."/>
        </authorList>
    </citation>
    <scope>NUCLEOTIDE SEQUENCE [LARGE SCALE GENOMIC DNA]</scope>
    <source>
        <strain evidence="2 3">Aroian</strain>
        <tissue evidence="2">Whole animal</tissue>
    </source>
</reference>
<evidence type="ECO:0000256" key="1">
    <source>
        <dbReference type="SAM" id="MobiDB-lite"/>
    </source>
</evidence>
<sequence>MSRRSGGGGGGRGGEGGRGRGGGVCSALLWEELLRTMVQLMQPTAIVVTTRENVGSERMPHVNTVLVSCVFVFIRGALRNSTPIGNASPYPLASRSTPALLSVGLATVSNPCSLPVSFRSKAGGMPQQEENRNTGSDGVCHNKVVATDMRVRHQTQPRDITPRSLPVPISGSSSNGFYVGTVRDPRRYSLGAMIRANEKKAFAPRPRRRVTSSSISSSSDKGLKEECEELEKENCCDREFTTFFFDEEMHLLANEIAKSDRRYSLMSFEKLGTPIMEDEPIRNYEDLVPGRHRRSGNERVHPNNLYTAFSRSKRKLERDMPAWIDMDPSGKNDELKYWQDRINNVYQNVSKPFLHRDRAFRSPTVSVEGFQSEPELDSAGSAPSQGLCEISSEIFGFSDADSDVD</sequence>
<proteinExistence type="predicted"/>
<gene>
    <name evidence="2" type="primary">Necator_chrX.g25880</name>
    <name evidence="2" type="ORF">RB195_025714</name>
</gene>
<evidence type="ECO:0000313" key="3">
    <source>
        <dbReference type="Proteomes" id="UP001303046"/>
    </source>
</evidence>
<keyword evidence="3" id="KW-1185">Reference proteome</keyword>
<comment type="caution">
    <text evidence="2">The sequence shown here is derived from an EMBL/GenBank/DDBJ whole genome shotgun (WGS) entry which is preliminary data.</text>
</comment>
<dbReference type="EMBL" id="JAVFWL010000006">
    <property type="protein sequence ID" value="KAK6765965.1"/>
    <property type="molecule type" value="Genomic_DNA"/>
</dbReference>